<dbReference type="EMBL" id="BSEV01000038">
    <property type="protein sequence ID" value="GLK14865.1"/>
    <property type="molecule type" value="Genomic_DNA"/>
</dbReference>
<keyword evidence="6" id="KW-1185">Reference proteome</keyword>
<dbReference type="PANTHER" id="PTHR43649">
    <property type="entry name" value="ARABINOSE-BINDING PROTEIN-RELATED"/>
    <property type="match status" value="1"/>
</dbReference>
<reference evidence="5" key="1">
    <citation type="journal article" date="2014" name="Int. J. Syst. Evol. Microbiol.">
        <title>Complete genome sequence of Corynebacterium casei LMG S-19264T (=DSM 44701T), isolated from a smear-ripened cheese.</title>
        <authorList>
            <consortium name="US DOE Joint Genome Institute (JGI-PGF)"/>
            <person name="Walter F."/>
            <person name="Albersmeier A."/>
            <person name="Kalinowski J."/>
            <person name="Ruckert C."/>
        </authorList>
    </citation>
    <scope>NUCLEOTIDE SEQUENCE</scope>
    <source>
        <strain evidence="5">VKM Ac-2007</strain>
    </source>
</reference>
<protein>
    <submittedName>
        <fullName evidence="5">ABC transporter substrate-binding protein</fullName>
    </submittedName>
</protein>
<evidence type="ECO:0000256" key="1">
    <source>
        <dbReference type="ARBA" id="ARBA00008520"/>
    </source>
</evidence>
<dbReference type="RefSeq" id="WP_271223097.1">
    <property type="nucleotide sequence ID" value="NZ_BAAAVD010000004.1"/>
</dbReference>
<feature type="region of interest" description="Disordered" evidence="4">
    <location>
        <begin position="341"/>
        <end position="365"/>
    </location>
</feature>
<dbReference type="Proteomes" id="UP001143474">
    <property type="component" value="Unassembled WGS sequence"/>
</dbReference>
<dbReference type="InterPro" id="IPR006059">
    <property type="entry name" value="SBP"/>
</dbReference>
<name>A0A9W6IA23_9ACTN</name>
<organism evidence="5 6">
    <name type="scientific">Streptosporangium carneum</name>
    <dbReference type="NCBI Taxonomy" id="47481"/>
    <lineage>
        <taxon>Bacteria</taxon>
        <taxon>Bacillati</taxon>
        <taxon>Actinomycetota</taxon>
        <taxon>Actinomycetes</taxon>
        <taxon>Streptosporangiales</taxon>
        <taxon>Streptosporangiaceae</taxon>
        <taxon>Streptosporangium</taxon>
    </lineage>
</organism>
<dbReference type="Pfam" id="PF13416">
    <property type="entry name" value="SBP_bac_8"/>
    <property type="match status" value="1"/>
</dbReference>
<gene>
    <name evidence="5" type="ORF">GCM10017600_82780</name>
</gene>
<evidence type="ECO:0000313" key="6">
    <source>
        <dbReference type="Proteomes" id="UP001143474"/>
    </source>
</evidence>
<dbReference type="PANTHER" id="PTHR43649:SF34">
    <property type="entry name" value="ABC TRANSPORTER PERIPLASMIC-BINDING PROTEIN YCJN-RELATED"/>
    <property type="match status" value="1"/>
</dbReference>
<dbReference type="Gene3D" id="3.40.190.10">
    <property type="entry name" value="Periplasmic binding protein-like II"/>
    <property type="match status" value="2"/>
</dbReference>
<evidence type="ECO:0000256" key="3">
    <source>
        <dbReference type="ARBA" id="ARBA00022729"/>
    </source>
</evidence>
<evidence type="ECO:0000313" key="5">
    <source>
        <dbReference type="EMBL" id="GLK14865.1"/>
    </source>
</evidence>
<sequence>MNGELSRRSLLAGAGVLAGAALGVGGRLWQDRRRYGELPPHNGLVLLSGEELSRGEQRRKLVGEWNSDEKHPHVTLIELEGSTDLRRSEIVAAAQMGGHRYDVVNVDVAWMAELIDRGYLAEFPSLDTRDFYGSALKTVSAGGKRYGVPFASDAPLLYYDKRIASEPPRTFMDAVDLGRRLKKDLGEEEQVYAYAGQFMDYEGLTVNAMEIILSNGGDYLEFDGLAVEALRHLVGCLRDRSVVGEEEKNSLRLFREGRAVFLRSWSYAFHQLVDVPPFKDDNERLGVVALPWPGVLGGHNLAVTTTSALRREASDFIVEMTAPGSVQRTFGCGGYASPRPSSYSDPKCPGIDEGASVASETEEERTPDLKEFAANVHLSLTRTETRPLTSWYPDYSLVLRRHLMRARAGDGEIDDRELREEVRRIRGVP</sequence>
<evidence type="ECO:0000256" key="2">
    <source>
        <dbReference type="ARBA" id="ARBA00022448"/>
    </source>
</evidence>
<dbReference type="AlphaFoldDB" id="A0A9W6IA23"/>
<keyword evidence="2" id="KW-0813">Transport</keyword>
<proteinExistence type="inferred from homology"/>
<comment type="similarity">
    <text evidence="1">Belongs to the bacterial solute-binding protein 1 family.</text>
</comment>
<evidence type="ECO:0000256" key="4">
    <source>
        <dbReference type="SAM" id="MobiDB-lite"/>
    </source>
</evidence>
<dbReference type="SUPFAM" id="SSF53850">
    <property type="entry name" value="Periplasmic binding protein-like II"/>
    <property type="match status" value="1"/>
</dbReference>
<reference evidence="5" key="2">
    <citation type="submission" date="2023-01" db="EMBL/GenBank/DDBJ databases">
        <authorList>
            <person name="Sun Q."/>
            <person name="Evtushenko L."/>
        </authorList>
    </citation>
    <scope>NUCLEOTIDE SEQUENCE</scope>
    <source>
        <strain evidence="5">VKM Ac-2007</strain>
    </source>
</reference>
<keyword evidence="3" id="KW-0732">Signal</keyword>
<accession>A0A9W6IA23</accession>
<comment type="caution">
    <text evidence="5">The sequence shown here is derived from an EMBL/GenBank/DDBJ whole genome shotgun (WGS) entry which is preliminary data.</text>
</comment>
<dbReference type="InterPro" id="IPR050490">
    <property type="entry name" value="Bact_solute-bd_prot1"/>
</dbReference>